<feature type="binding site" evidence="5">
    <location>
        <position position="115"/>
    </location>
    <ligand>
        <name>ATP</name>
        <dbReference type="ChEBI" id="CHEBI:30616"/>
    </ligand>
</feature>
<dbReference type="SUPFAM" id="SSF55931">
    <property type="entry name" value="Glutamine synthetase/guanido kinase"/>
    <property type="match status" value="1"/>
</dbReference>
<dbReference type="GO" id="GO:0005615">
    <property type="term" value="C:extracellular space"/>
    <property type="evidence" value="ECO:0007669"/>
    <property type="project" value="TreeGrafter"/>
</dbReference>
<dbReference type="Proteomes" id="UP001198200">
    <property type="component" value="Unassembled WGS sequence"/>
</dbReference>
<keyword evidence="2 5" id="KW-0547">Nucleotide-binding</keyword>
<accession>A0AAE3E437</accession>
<sequence length="344" mass="40045">MKWYEEKDAENDVIVASRIRLLRNLRDYKFPWKLEEEDAKRLTKELEEKLCGIGSLDGRSYQTWDLLTMTQTKRNALRERRMISRRAAKEPGYAGLICSADDAVSLTINCEDHLRMQISHAGSQLRQSWKEMDKIDDYINELYPYAFDDQVGYLTTYPTNIGTGMRAYLVLHLALLDSVSRFDDMVDEIGRFGLKLKPAFSSDRQLNGNMYVLYNEKTLGTSEEEILELLDKVGGQLASQERTLRDNSIEQHRLEVEDICYKAYGTIRYSKLMTLKMGMHLVSQLRWGQEKQIIRFKEYCNFYEIMMGMQEANLTAQNKTTGVSKQNQLRADYLRSCLPELVQP</sequence>
<comment type="caution">
    <text evidence="7">The sequence shown here is derived from an EMBL/GenBank/DDBJ whole genome shotgun (WGS) entry which is preliminary data.</text>
</comment>
<comment type="caution">
    <text evidence="5">Lacks conserved residue(s) required for the propagation of feature annotation.</text>
</comment>
<evidence type="ECO:0000256" key="1">
    <source>
        <dbReference type="ARBA" id="ARBA00022679"/>
    </source>
</evidence>
<evidence type="ECO:0000256" key="5">
    <source>
        <dbReference type="PROSITE-ProRule" id="PRU00843"/>
    </source>
</evidence>
<keyword evidence="8" id="KW-1185">Reference proteome</keyword>
<evidence type="ECO:0000313" key="7">
    <source>
        <dbReference type="EMBL" id="MCC2221609.1"/>
    </source>
</evidence>
<dbReference type="PANTHER" id="PTHR11547:SF38">
    <property type="entry name" value="ARGININE KINASE 1-RELATED"/>
    <property type="match status" value="1"/>
</dbReference>
<dbReference type="RefSeq" id="WP_308731710.1">
    <property type="nucleotide sequence ID" value="NZ_JAJEQN010000017.1"/>
</dbReference>
<feature type="binding site" evidence="5">
    <location>
        <begin position="197"/>
        <end position="202"/>
    </location>
    <ligand>
        <name>ATP</name>
        <dbReference type="ChEBI" id="CHEBI:30616"/>
    </ligand>
</feature>
<feature type="binding site" evidence="5">
    <location>
        <begin position="166"/>
        <end position="170"/>
    </location>
    <ligand>
        <name>ATP</name>
        <dbReference type="ChEBI" id="CHEBI:30616"/>
    </ligand>
</feature>
<protein>
    <submittedName>
        <fullName evidence="7">ATP--guanido phosphotransferase</fullName>
    </submittedName>
</protein>
<reference evidence="7 8" key="1">
    <citation type="submission" date="2021-10" db="EMBL/GenBank/DDBJ databases">
        <title>Anaerobic single-cell dispensing facilitates the cultivation of human gut bacteria.</title>
        <authorList>
            <person name="Afrizal A."/>
        </authorList>
    </citation>
    <scope>NUCLEOTIDE SEQUENCE [LARGE SCALE GENOMIC DNA]</scope>
    <source>
        <strain evidence="7 8">CLA-AA-H224</strain>
    </source>
</reference>
<name>A0AAE3E437_9FIRM</name>
<dbReference type="EMBL" id="JAJEQN010000017">
    <property type="protein sequence ID" value="MCC2221609.1"/>
    <property type="molecule type" value="Genomic_DNA"/>
</dbReference>
<dbReference type="PANTHER" id="PTHR11547">
    <property type="entry name" value="ARGININE OR CREATINE KINASE"/>
    <property type="match status" value="1"/>
</dbReference>
<evidence type="ECO:0000256" key="3">
    <source>
        <dbReference type="ARBA" id="ARBA00022777"/>
    </source>
</evidence>
<evidence type="ECO:0000313" key="8">
    <source>
        <dbReference type="Proteomes" id="UP001198200"/>
    </source>
</evidence>
<dbReference type="AlphaFoldDB" id="A0AAE3E437"/>
<gene>
    <name evidence="7" type="ORF">LKD48_08175</name>
</gene>
<evidence type="ECO:0000256" key="2">
    <source>
        <dbReference type="ARBA" id="ARBA00022741"/>
    </source>
</evidence>
<dbReference type="GO" id="GO:0004111">
    <property type="term" value="F:creatine kinase activity"/>
    <property type="evidence" value="ECO:0007669"/>
    <property type="project" value="InterPro"/>
</dbReference>
<dbReference type="GO" id="GO:0046314">
    <property type="term" value="P:phosphocreatine biosynthetic process"/>
    <property type="evidence" value="ECO:0007669"/>
    <property type="project" value="InterPro"/>
</dbReference>
<dbReference type="GO" id="GO:0005524">
    <property type="term" value="F:ATP binding"/>
    <property type="evidence" value="ECO:0007669"/>
    <property type="project" value="UniProtKB-UniRule"/>
</dbReference>
<proteinExistence type="inferred from homology"/>
<dbReference type="InterPro" id="IPR014746">
    <property type="entry name" value="Gln_synth/guanido_kin_cat_dom"/>
</dbReference>
<evidence type="ECO:0000256" key="4">
    <source>
        <dbReference type="ARBA" id="ARBA00022840"/>
    </source>
</evidence>
<keyword evidence="3 5" id="KW-0418">Kinase</keyword>
<feature type="domain" description="Phosphagen kinase C-terminal" evidence="6">
    <location>
        <begin position="13"/>
        <end position="244"/>
    </location>
</feature>
<keyword evidence="1 5" id="KW-0808">Transferase</keyword>
<organism evidence="7 8">
    <name type="scientific">Anthropogastromicrobium aceti</name>
    <dbReference type="NCBI Taxonomy" id="2981768"/>
    <lineage>
        <taxon>Bacteria</taxon>
        <taxon>Bacillati</taxon>
        <taxon>Bacillota</taxon>
        <taxon>Clostridia</taxon>
        <taxon>Lachnospirales</taxon>
        <taxon>Lachnospiraceae</taxon>
        <taxon>Anthropogastromicrobium</taxon>
    </lineage>
</organism>
<dbReference type="Pfam" id="PF00217">
    <property type="entry name" value="ATP-gua_Ptrans"/>
    <property type="match status" value="1"/>
</dbReference>
<dbReference type="InterPro" id="IPR000749">
    <property type="entry name" value="ATP-guanido_PTrfase"/>
</dbReference>
<feature type="binding site" evidence="5">
    <location>
        <begin position="16"/>
        <end position="20"/>
    </location>
    <ligand>
        <name>ATP</name>
        <dbReference type="ChEBI" id="CHEBI:30616"/>
    </ligand>
</feature>
<comment type="similarity">
    <text evidence="5">Belongs to the ATP:guanido phosphotransferase family.</text>
</comment>
<dbReference type="InterPro" id="IPR022414">
    <property type="entry name" value="ATP-guanido_PTrfase_cat"/>
</dbReference>
<keyword evidence="4 5" id="KW-0067">ATP-binding</keyword>
<dbReference type="PROSITE" id="PS51510">
    <property type="entry name" value="PHOSPHAGEN_KINASE_C"/>
    <property type="match status" value="1"/>
</dbReference>
<dbReference type="Gene3D" id="3.30.590.10">
    <property type="entry name" value="Glutamine synthetase/guanido kinase, catalytic domain"/>
    <property type="match status" value="1"/>
</dbReference>
<evidence type="ECO:0000259" key="6">
    <source>
        <dbReference type="PROSITE" id="PS51510"/>
    </source>
</evidence>